<dbReference type="GO" id="GO:0016791">
    <property type="term" value="F:phosphatase activity"/>
    <property type="evidence" value="ECO:0007669"/>
    <property type="project" value="TreeGrafter"/>
</dbReference>
<dbReference type="Pfam" id="PF12850">
    <property type="entry name" value="Metallophos_2"/>
    <property type="match status" value="1"/>
</dbReference>
<dbReference type="KEGG" id="dpd:Deipe_0018"/>
<dbReference type="AlphaFoldDB" id="K9ZY27"/>
<dbReference type="Proteomes" id="UP000010467">
    <property type="component" value="Chromosome"/>
</dbReference>
<reference evidence="4" key="1">
    <citation type="submission" date="2012-03" db="EMBL/GenBank/DDBJ databases">
        <title>Complete sequence of chromosome of Deinococcus peraridilitoris DSM 19664.</title>
        <authorList>
            <person name="Lucas S."/>
            <person name="Copeland A."/>
            <person name="Lapidus A."/>
            <person name="Glavina del Rio T."/>
            <person name="Dalin E."/>
            <person name="Tice H."/>
            <person name="Bruce D."/>
            <person name="Goodwin L."/>
            <person name="Pitluck S."/>
            <person name="Peters L."/>
            <person name="Mikhailova N."/>
            <person name="Lu M."/>
            <person name="Kyrpides N."/>
            <person name="Mavromatis K."/>
            <person name="Ivanova N."/>
            <person name="Brettin T."/>
            <person name="Detter J.C."/>
            <person name="Han C."/>
            <person name="Larimer F."/>
            <person name="Land M."/>
            <person name="Hauser L."/>
            <person name="Markowitz V."/>
            <person name="Cheng J.-F."/>
            <person name="Hugenholtz P."/>
            <person name="Woyke T."/>
            <person name="Wu D."/>
            <person name="Pukall R."/>
            <person name="Steenblock K."/>
            <person name="Brambilla E."/>
            <person name="Klenk H.-P."/>
            <person name="Eisen J.A."/>
        </authorList>
    </citation>
    <scope>NUCLEOTIDE SEQUENCE [LARGE SCALE GENOMIC DNA]</scope>
    <source>
        <strain evidence="4">DSM 19664 / LMG 22246 / CIP 109416 / KR-200</strain>
    </source>
</reference>
<dbReference type="HOGENOM" id="CLU_074761_0_1_0"/>
<protein>
    <submittedName>
        <fullName evidence="3">Putative phosphoesterase</fullName>
    </submittedName>
</protein>
<evidence type="ECO:0000256" key="1">
    <source>
        <dbReference type="ARBA" id="ARBA00008950"/>
    </source>
</evidence>
<name>K9ZY27_DEIPD</name>
<dbReference type="STRING" id="937777.Deipe_0018"/>
<keyword evidence="4" id="KW-1185">Reference proteome</keyword>
<dbReference type="SUPFAM" id="SSF56300">
    <property type="entry name" value="Metallo-dependent phosphatases"/>
    <property type="match status" value="1"/>
</dbReference>
<dbReference type="RefSeq" id="WP_015233941.1">
    <property type="nucleotide sequence ID" value="NC_019793.1"/>
</dbReference>
<dbReference type="PATRIC" id="fig|937777.3.peg.21"/>
<dbReference type="InterPro" id="IPR024654">
    <property type="entry name" value="Calcineurin-like_PHP_lpxH"/>
</dbReference>
<dbReference type="GO" id="GO:0005737">
    <property type="term" value="C:cytoplasm"/>
    <property type="evidence" value="ECO:0007669"/>
    <property type="project" value="TreeGrafter"/>
</dbReference>
<dbReference type="InterPro" id="IPR011152">
    <property type="entry name" value="Pesterase_MJ0912"/>
</dbReference>
<evidence type="ECO:0000313" key="4">
    <source>
        <dbReference type="Proteomes" id="UP000010467"/>
    </source>
</evidence>
<dbReference type="eggNOG" id="COG0639">
    <property type="taxonomic scope" value="Bacteria"/>
</dbReference>
<dbReference type="InterPro" id="IPR050126">
    <property type="entry name" value="Ap4A_hydrolase"/>
</dbReference>
<evidence type="ECO:0000259" key="2">
    <source>
        <dbReference type="Pfam" id="PF12850"/>
    </source>
</evidence>
<dbReference type="OrthoDB" id="9813918at2"/>
<dbReference type="InterPro" id="IPR029052">
    <property type="entry name" value="Metallo-depent_PP-like"/>
</dbReference>
<gene>
    <name evidence="3" type="ordered locus">Deipe_0018</name>
</gene>
<dbReference type="PANTHER" id="PTHR42850:SF2">
    <property type="entry name" value="BLL5683 PROTEIN"/>
    <property type="match status" value="1"/>
</dbReference>
<organism evidence="3 4">
    <name type="scientific">Deinococcus peraridilitoris (strain DSM 19664 / LMG 22246 / CIP 109416 / KR-200)</name>
    <dbReference type="NCBI Taxonomy" id="937777"/>
    <lineage>
        <taxon>Bacteria</taxon>
        <taxon>Thermotogati</taxon>
        <taxon>Deinococcota</taxon>
        <taxon>Deinococci</taxon>
        <taxon>Deinococcales</taxon>
        <taxon>Deinococcaceae</taxon>
        <taxon>Deinococcus</taxon>
    </lineage>
</organism>
<dbReference type="PANTHER" id="PTHR42850">
    <property type="entry name" value="METALLOPHOSPHOESTERASE"/>
    <property type="match status" value="1"/>
</dbReference>
<dbReference type="Gene3D" id="3.60.21.10">
    <property type="match status" value="1"/>
</dbReference>
<proteinExistence type="inferred from homology"/>
<comment type="similarity">
    <text evidence="1">Belongs to the metallophosphoesterase superfamily. YfcE family.</text>
</comment>
<accession>K9ZY27</accession>
<evidence type="ECO:0000313" key="3">
    <source>
        <dbReference type="EMBL" id="AFZ65630.1"/>
    </source>
</evidence>
<dbReference type="EMBL" id="CP003382">
    <property type="protein sequence ID" value="AFZ65630.1"/>
    <property type="molecule type" value="Genomic_DNA"/>
</dbReference>
<feature type="domain" description="Calcineurin-like phosphoesterase" evidence="2">
    <location>
        <begin position="1"/>
        <end position="189"/>
    </location>
</feature>
<dbReference type="PIRSF" id="PIRSF000883">
    <property type="entry name" value="Pesterase_MJ0912"/>
    <property type="match status" value="1"/>
</dbReference>
<sequence>MRIAVISDVHGNRFALEAVLEDLRAQSPDLIANLGDQVFGSADPAGAYALQRELKATEVRGNTEDMYTADLNDLDNARSQVEWLRGQLPPESISYLSGLPLTQTLADGEVLLAHGSLTSAWEPLMFTAGMGGKPSRLANPDELLARAQAFPGTRVVVVGHTHREHLSSQHGVTFINAGSVSRQMHGDPAARWVLLEKRAGFWNVSFRRLQYDWDSAARWIEEHYPEGGAEARQLRTGLLS</sequence>